<dbReference type="NCBIfam" id="TIGR00813">
    <property type="entry name" value="sss"/>
    <property type="match status" value="1"/>
</dbReference>
<name>A0AA39IIB6_9BILA</name>
<evidence type="ECO:0008006" key="15">
    <source>
        <dbReference type="Google" id="ProtNLM"/>
    </source>
</evidence>
<keyword evidence="5 12" id="KW-0812">Transmembrane</keyword>
<protein>
    <recommendedName>
        <fullName evidence="15">Sodium-coupled monocarboxylate transporter 1</fullName>
    </recommendedName>
</protein>
<keyword evidence="6 12" id="KW-1133">Transmembrane helix</keyword>
<proteinExistence type="inferred from homology"/>
<feature type="transmembrane region" description="Helical" evidence="12">
    <location>
        <begin position="140"/>
        <end position="161"/>
    </location>
</feature>
<keyword evidence="8" id="KW-0406">Ion transport</keyword>
<keyword evidence="7" id="KW-0915">Sodium</keyword>
<feature type="transmembrane region" description="Helical" evidence="12">
    <location>
        <begin position="455"/>
        <end position="476"/>
    </location>
</feature>
<dbReference type="PROSITE" id="PS50283">
    <property type="entry name" value="NA_SOLUT_SYMP_3"/>
    <property type="match status" value="1"/>
</dbReference>
<sequence length="587" mass="63935">MAKTYNLGAVDYVVFGVFMLLSVGIGFYYWLREKMSAKWTTTVANEKNDEKTDEYLVGSRKMPIIPVAMSLLATFLSGITLLGTPAEIFKRGLLWALMYYSAVLAFAISGYFFVPIFYNLKLTSVFEYLEVRFHSRLLKLLCAAVFLVNTIVYMGVVIYAPSVALSGVSDVEVWKLILLIGCTTTLYTTIGGIKAVVWTDTLQAVVMYAGIGLIIVKGVMESGGWARTFEILAESGRLESLWRVDPDPAQHLSVWVVLTGGTTLWLSLYGLNQMAIQRYCSLPSLGDARKVVCLTCGMFLVVGTMACFIGVVCLAYYYNCDPVKTGVIDDHDQLVVLLAVEVLSDWPGFSGLFLACIFAMTLSTLSSGFNSFGAVVYTDFIKPTEMGKQLGADGALKVNKIVVLLAGCISTAFAFAAKPLGGIIKSSLSLLGALIGPVLGLFFLGVFFTRVSTKATVCSFLLAMFFSIGLWTLGAVENPYSGYVMPTNSSAEGCSGEAFTETPIYDYDPHYGRPGTSYLGRISPYLITFLGLVQCVVGSVVLTFAFPPGPEMFSIGRRHSLTLKGREWKFVPKPTGGVIHVHNIETD</sequence>
<evidence type="ECO:0000256" key="10">
    <source>
        <dbReference type="ARBA" id="ARBA00023201"/>
    </source>
</evidence>
<evidence type="ECO:0000256" key="3">
    <source>
        <dbReference type="ARBA" id="ARBA00022448"/>
    </source>
</evidence>
<dbReference type="InterPro" id="IPR051163">
    <property type="entry name" value="Sodium:Solute_Symporter_SSF"/>
</dbReference>
<evidence type="ECO:0000256" key="5">
    <source>
        <dbReference type="ARBA" id="ARBA00022692"/>
    </source>
</evidence>
<dbReference type="PANTHER" id="PTHR42985:SF40">
    <property type="entry name" value="LD47995P-RELATED"/>
    <property type="match status" value="1"/>
</dbReference>
<feature type="transmembrane region" description="Helical" evidence="12">
    <location>
        <begin position="398"/>
        <end position="416"/>
    </location>
</feature>
<dbReference type="GO" id="GO:0006814">
    <property type="term" value="P:sodium ion transport"/>
    <property type="evidence" value="ECO:0007669"/>
    <property type="project" value="UniProtKB-KW"/>
</dbReference>
<gene>
    <name evidence="13" type="ORF">QR680_008307</name>
</gene>
<dbReference type="EMBL" id="JAUCMV010000001">
    <property type="protein sequence ID" value="KAK0423748.1"/>
    <property type="molecule type" value="Genomic_DNA"/>
</dbReference>
<feature type="transmembrane region" description="Helical" evidence="12">
    <location>
        <begin position="97"/>
        <end position="120"/>
    </location>
</feature>
<evidence type="ECO:0000256" key="7">
    <source>
        <dbReference type="ARBA" id="ARBA00023053"/>
    </source>
</evidence>
<feature type="transmembrane region" description="Helical" evidence="12">
    <location>
        <begin position="252"/>
        <end position="271"/>
    </location>
</feature>
<comment type="caution">
    <text evidence="13">The sequence shown here is derived from an EMBL/GenBank/DDBJ whole genome shotgun (WGS) entry which is preliminary data.</text>
</comment>
<keyword evidence="4" id="KW-1003">Cell membrane</keyword>
<evidence type="ECO:0000256" key="4">
    <source>
        <dbReference type="ARBA" id="ARBA00022475"/>
    </source>
</evidence>
<evidence type="ECO:0000256" key="11">
    <source>
        <dbReference type="RuleBase" id="RU362091"/>
    </source>
</evidence>
<dbReference type="GO" id="GO:0015293">
    <property type="term" value="F:symporter activity"/>
    <property type="evidence" value="ECO:0007669"/>
    <property type="project" value="TreeGrafter"/>
</dbReference>
<accession>A0AA39IIB6</accession>
<keyword evidence="10" id="KW-0739">Sodium transport</keyword>
<evidence type="ECO:0000313" key="13">
    <source>
        <dbReference type="EMBL" id="KAK0423748.1"/>
    </source>
</evidence>
<keyword evidence="9 12" id="KW-0472">Membrane</keyword>
<organism evidence="13 14">
    <name type="scientific">Steinernema hermaphroditum</name>
    <dbReference type="NCBI Taxonomy" id="289476"/>
    <lineage>
        <taxon>Eukaryota</taxon>
        <taxon>Metazoa</taxon>
        <taxon>Ecdysozoa</taxon>
        <taxon>Nematoda</taxon>
        <taxon>Chromadorea</taxon>
        <taxon>Rhabditida</taxon>
        <taxon>Tylenchina</taxon>
        <taxon>Panagrolaimomorpha</taxon>
        <taxon>Strongyloidoidea</taxon>
        <taxon>Steinernematidae</taxon>
        <taxon>Steinernema</taxon>
    </lineage>
</organism>
<feature type="transmembrane region" description="Helical" evidence="12">
    <location>
        <begin position="12"/>
        <end position="31"/>
    </location>
</feature>
<feature type="transmembrane region" description="Helical" evidence="12">
    <location>
        <begin position="291"/>
        <end position="318"/>
    </location>
</feature>
<feature type="transmembrane region" description="Helical" evidence="12">
    <location>
        <begin position="525"/>
        <end position="547"/>
    </location>
</feature>
<dbReference type="InterPro" id="IPR038377">
    <property type="entry name" value="Na/Glc_symporter_sf"/>
</dbReference>
<comment type="similarity">
    <text evidence="2 11">Belongs to the sodium:solute symporter (SSF) (TC 2.A.21) family.</text>
</comment>
<feature type="transmembrane region" description="Helical" evidence="12">
    <location>
        <begin position="352"/>
        <end position="377"/>
    </location>
</feature>
<evidence type="ECO:0000256" key="2">
    <source>
        <dbReference type="ARBA" id="ARBA00006434"/>
    </source>
</evidence>
<feature type="transmembrane region" description="Helical" evidence="12">
    <location>
        <begin position="64"/>
        <end position="85"/>
    </location>
</feature>
<dbReference type="Pfam" id="PF00474">
    <property type="entry name" value="SSF"/>
    <property type="match status" value="1"/>
</dbReference>
<comment type="subcellular location">
    <subcellularLocation>
        <location evidence="1">Cell membrane</location>
        <topology evidence="1">Multi-pass membrane protein</topology>
    </subcellularLocation>
</comment>
<evidence type="ECO:0000256" key="8">
    <source>
        <dbReference type="ARBA" id="ARBA00023065"/>
    </source>
</evidence>
<evidence type="ECO:0000313" key="14">
    <source>
        <dbReference type="Proteomes" id="UP001175271"/>
    </source>
</evidence>
<dbReference type="PANTHER" id="PTHR42985">
    <property type="entry name" value="SODIUM-COUPLED MONOCARBOXYLATE TRANSPORTER"/>
    <property type="match status" value="1"/>
</dbReference>
<evidence type="ECO:0000256" key="9">
    <source>
        <dbReference type="ARBA" id="ARBA00023136"/>
    </source>
</evidence>
<feature type="transmembrane region" description="Helical" evidence="12">
    <location>
        <begin position="428"/>
        <end position="448"/>
    </location>
</feature>
<evidence type="ECO:0000256" key="6">
    <source>
        <dbReference type="ARBA" id="ARBA00022989"/>
    </source>
</evidence>
<feature type="transmembrane region" description="Helical" evidence="12">
    <location>
        <begin position="202"/>
        <end position="220"/>
    </location>
</feature>
<dbReference type="Gene3D" id="1.20.1730.10">
    <property type="entry name" value="Sodium/glucose cotransporter"/>
    <property type="match status" value="1"/>
</dbReference>
<feature type="transmembrane region" description="Helical" evidence="12">
    <location>
        <begin position="173"/>
        <end position="190"/>
    </location>
</feature>
<keyword evidence="3" id="KW-0813">Transport</keyword>
<dbReference type="GO" id="GO:0005886">
    <property type="term" value="C:plasma membrane"/>
    <property type="evidence" value="ECO:0007669"/>
    <property type="project" value="UniProtKB-SubCell"/>
</dbReference>
<evidence type="ECO:0000256" key="12">
    <source>
        <dbReference type="SAM" id="Phobius"/>
    </source>
</evidence>
<keyword evidence="14" id="KW-1185">Reference proteome</keyword>
<dbReference type="Proteomes" id="UP001175271">
    <property type="component" value="Unassembled WGS sequence"/>
</dbReference>
<reference evidence="13" key="1">
    <citation type="submission" date="2023-06" db="EMBL/GenBank/DDBJ databases">
        <title>Genomic analysis of the entomopathogenic nematode Steinernema hermaphroditum.</title>
        <authorList>
            <person name="Schwarz E.M."/>
            <person name="Heppert J.K."/>
            <person name="Baniya A."/>
            <person name="Schwartz H.T."/>
            <person name="Tan C.-H."/>
            <person name="Antoshechkin I."/>
            <person name="Sternberg P.W."/>
            <person name="Goodrich-Blair H."/>
            <person name="Dillman A.R."/>
        </authorList>
    </citation>
    <scope>NUCLEOTIDE SEQUENCE</scope>
    <source>
        <strain evidence="13">PS9179</strain>
        <tissue evidence="13">Whole animal</tissue>
    </source>
</reference>
<dbReference type="InterPro" id="IPR001734">
    <property type="entry name" value="Na/solute_symporter"/>
</dbReference>
<evidence type="ECO:0000256" key="1">
    <source>
        <dbReference type="ARBA" id="ARBA00004651"/>
    </source>
</evidence>
<dbReference type="AlphaFoldDB" id="A0AA39IIB6"/>